<protein>
    <submittedName>
        <fullName evidence="2">Uncharacterized protein</fullName>
    </submittedName>
</protein>
<dbReference type="EMBL" id="MNCJ02000332">
    <property type="protein sequence ID" value="KAF5756152.1"/>
    <property type="molecule type" value="Genomic_DNA"/>
</dbReference>
<evidence type="ECO:0000313" key="3">
    <source>
        <dbReference type="Proteomes" id="UP000215914"/>
    </source>
</evidence>
<accession>A0A9K3DL87</accession>
<comment type="caution">
    <text evidence="2">The sequence shown here is derived from an EMBL/GenBank/DDBJ whole genome shotgun (WGS) entry which is preliminary data.</text>
</comment>
<dbReference type="Gramene" id="mRNA:HanXRQr2_Chr17g0811271">
    <property type="protein sequence ID" value="mRNA:HanXRQr2_Chr17g0811271"/>
    <property type="gene ID" value="HanXRQr2_Chr17g0811271"/>
</dbReference>
<gene>
    <name evidence="2" type="ORF">HanXRQr2_Chr17g0811271</name>
</gene>
<evidence type="ECO:0000313" key="2">
    <source>
        <dbReference type="EMBL" id="KAF5756152.1"/>
    </source>
</evidence>
<proteinExistence type="predicted"/>
<dbReference type="AlphaFoldDB" id="A0A9K3DL87"/>
<reference evidence="2" key="2">
    <citation type="submission" date="2020-06" db="EMBL/GenBank/DDBJ databases">
        <title>Helianthus annuus Genome sequencing and assembly Release 2.</title>
        <authorList>
            <person name="Gouzy J."/>
            <person name="Langlade N."/>
            <person name="Munos S."/>
        </authorList>
    </citation>
    <scope>NUCLEOTIDE SEQUENCE</scope>
    <source>
        <tissue evidence="2">Leaves</tissue>
    </source>
</reference>
<evidence type="ECO:0000256" key="1">
    <source>
        <dbReference type="SAM" id="MobiDB-lite"/>
    </source>
</evidence>
<organism evidence="2 3">
    <name type="scientific">Helianthus annuus</name>
    <name type="common">Common sunflower</name>
    <dbReference type="NCBI Taxonomy" id="4232"/>
    <lineage>
        <taxon>Eukaryota</taxon>
        <taxon>Viridiplantae</taxon>
        <taxon>Streptophyta</taxon>
        <taxon>Embryophyta</taxon>
        <taxon>Tracheophyta</taxon>
        <taxon>Spermatophyta</taxon>
        <taxon>Magnoliopsida</taxon>
        <taxon>eudicotyledons</taxon>
        <taxon>Gunneridae</taxon>
        <taxon>Pentapetalae</taxon>
        <taxon>asterids</taxon>
        <taxon>campanulids</taxon>
        <taxon>Asterales</taxon>
        <taxon>Asteraceae</taxon>
        <taxon>Asteroideae</taxon>
        <taxon>Heliantheae alliance</taxon>
        <taxon>Heliantheae</taxon>
        <taxon>Helianthus</taxon>
    </lineage>
</organism>
<feature type="region of interest" description="Disordered" evidence="1">
    <location>
        <begin position="1"/>
        <end position="111"/>
    </location>
</feature>
<reference evidence="2" key="1">
    <citation type="journal article" date="2017" name="Nature">
        <title>The sunflower genome provides insights into oil metabolism, flowering and Asterid evolution.</title>
        <authorList>
            <person name="Badouin H."/>
            <person name="Gouzy J."/>
            <person name="Grassa C.J."/>
            <person name="Murat F."/>
            <person name="Staton S.E."/>
            <person name="Cottret L."/>
            <person name="Lelandais-Briere C."/>
            <person name="Owens G.L."/>
            <person name="Carrere S."/>
            <person name="Mayjonade B."/>
            <person name="Legrand L."/>
            <person name="Gill N."/>
            <person name="Kane N.C."/>
            <person name="Bowers J.E."/>
            <person name="Hubner S."/>
            <person name="Bellec A."/>
            <person name="Berard A."/>
            <person name="Berges H."/>
            <person name="Blanchet N."/>
            <person name="Boniface M.C."/>
            <person name="Brunel D."/>
            <person name="Catrice O."/>
            <person name="Chaidir N."/>
            <person name="Claudel C."/>
            <person name="Donnadieu C."/>
            <person name="Faraut T."/>
            <person name="Fievet G."/>
            <person name="Helmstetter N."/>
            <person name="King M."/>
            <person name="Knapp S.J."/>
            <person name="Lai Z."/>
            <person name="Le Paslier M.C."/>
            <person name="Lippi Y."/>
            <person name="Lorenzon L."/>
            <person name="Mandel J.R."/>
            <person name="Marage G."/>
            <person name="Marchand G."/>
            <person name="Marquand E."/>
            <person name="Bret-Mestries E."/>
            <person name="Morien E."/>
            <person name="Nambeesan S."/>
            <person name="Nguyen T."/>
            <person name="Pegot-Espagnet P."/>
            <person name="Pouilly N."/>
            <person name="Raftis F."/>
            <person name="Sallet E."/>
            <person name="Schiex T."/>
            <person name="Thomas J."/>
            <person name="Vandecasteele C."/>
            <person name="Vares D."/>
            <person name="Vear F."/>
            <person name="Vautrin S."/>
            <person name="Crespi M."/>
            <person name="Mangin B."/>
            <person name="Burke J.M."/>
            <person name="Salse J."/>
            <person name="Munos S."/>
            <person name="Vincourt P."/>
            <person name="Rieseberg L.H."/>
            <person name="Langlade N.B."/>
        </authorList>
    </citation>
    <scope>NUCLEOTIDE SEQUENCE</scope>
    <source>
        <tissue evidence="2">Leaves</tissue>
    </source>
</reference>
<sequence length="198" mass="21643">MHRQPKSEFRPSSGATFLTDELSHPNTQPSPLKPPSSEQQERPPPPQSDGGATAETETGEKERRDGERGRESDEREEERAMRERKRWSAQPSTATEPVTVVHGGSGTSDDTSFSVSPMWFRQIDDVAEMVEVFRFGSGSGLIRLGVVHFRSVSGSCFGNSSELVWIRVRVLDSAGSGVSVRFGSTFGSRSNSVKPGQS</sequence>
<dbReference type="Proteomes" id="UP000215914">
    <property type="component" value="Unassembled WGS sequence"/>
</dbReference>
<name>A0A9K3DL87_HELAN</name>
<feature type="compositionally biased region" description="Basic and acidic residues" evidence="1">
    <location>
        <begin position="58"/>
        <end position="81"/>
    </location>
</feature>
<keyword evidence="3" id="KW-1185">Reference proteome</keyword>